<dbReference type="Gene3D" id="3.40.50.720">
    <property type="entry name" value="NAD(P)-binding Rossmann-like Domain"/>
    <property type="match status" value="1"/>
</dbReference>
<dbReference type="Pfam" id="PF01408">
    <property type="entry name" value="GFO_IDH_MocA"/>
    <property type="match status" value="1"/>
</dbReference>
<dbReference type="InterPro" id="IPR055170">
    <property type="entry name" value="GFO_IDH_MocA-like_dom"/>
</dbReference>
<dbReference type="Gene3D" id="3.30.360.10">
    <property type="entry name" value="Dihydrodipicolinate Reductase, domain 2"/>
    <property type="match status" value="1"/>
</dbReference>
<keyword evidence="1 5" id="KW-0560">Oxidoreductase</keyword>
<reference evidence="5 6" key="1">
    <citation type="submission" date="2015-02" db="EMBL/GenBank/DDBJ databases">
        <title>Draft genome sequences of ten Microbacterium spp. with emphasis on heavy metal contaminated environments.</title>
        <authorList>
            <person name="Corretto E."/>
        </authorList>
    </citation>
    <scope>NUCLEOTIDE SEQUENCE [LARGE SCALE GENOMIC DNA]</scope>
    <source>
        <strain evidence="5 6">DSM 18659</strain>
    </source>
</reference>
<dbReference type="Proteomes" id="UP000033451">
    <property type="component" value="Unassembled WGS sequence"/>
</dbReference>
<dbReference type="EMBL" id="JYIY01000075">
    <property type="protein sequence ID" value="KJL36212.1"/>
    <property type="molecule type" value="Genomic_DNA"/>
</dbReference>
<organism evidence="5 6">
    <name type="scientific">Microbacterium ginsengisoli</name>
    <dbReference type="NCBI Taxonomy" id="400772"/>
    <lineage>
        <taxon>Bacteria</taxon>
        <taxon>Bacillati</taxon>
        <taxon>Actinomycetota</taxon>
        <taxon>Actinomycetes</taxon>
        <taxon>Micrococcales</taxon>
        <taxon>Microbacteriaceae</taxon>
        <taxon>Microbacterium</taxon>
    </lineage>
</organism>
<evidence type="ECO:0000256" key="2">
    <source>
        <dbReference type="ARBA" id="ARBA00023027"/>
    </source>
</evidence>
<evidence type="ECO:0000259" key="4">
    <source>
        <dbReference type="Pfam" id="PF22725"/>
    </source>
</evidence>
<dbReference type="InterPro" id="IPR050463">
    <property type="entry name" value="Gfo/Idh/MocA_oxidrdct_glycsds"/>
</dbReference>
<accession>A0A0F0LSL4</accession>
<dbReference type="GO" id="GO:0000166">
    <property type="term" value="F:nucleotide binding"/>
    <property type="evidence" value="ECO:0007669"/>
    <property type="project" value="InterPro"/>
</dbReference>
<evidence type="ECO:0000259" key="3">
    <source>
        <dbReference type="Pfam" id="PF01408"/>
    </source>
</evidence>
<dbReference type="PANTHER" id="PTHR43818:SF11">
    <property type="entry name" value="BCDNA.GH03377"/>
    <property type="match status" value="1"/>
</dbReference>
<dbReference type="GO" id="GO:0016491">
    <property type="term" value="F:oxidoreductase activity"/>
    <property type="evidence" value="ECO:0007669"/>
    <property type="project" value="UniProtKB-KW"/>
</dbReference>
<evidence type="ECO:0000256" key="1">
    <source>
        <dbReference type="ARBA" id="ARBA00023002"/>
    </source>
</evidence>
<protein>
    <submittedName>
        <fullName evidence="5">Putative oxidoreductase YcjS</fullName>
        <ecNumber evidence="5">1.-.-.-</ecNumber>
    </submittedName>
</protein>
<gene>
    <name evidence="5" type="primary">ycjS</name>
    <name evidence="5" type="ORF">RR49_01892</name>
</gene>
<dbReference type="STRING" id="400772.RR49_01892"/>
<sequence>MSTPIRVGVIGAGMAGQAHAFGYRNAMMATSSPLSVELVAIADPNLALAQSVADRYGFASATADVDAFIASDVDAISIALPNFLHAEVLPKVLASGKHVFAEKPIGRTPAESSHLQALAEASPAVTGVGFSFRRLPGLAALARAVADGLVGDIHTVRGWYNADYAADPAGALSWRFSQEQSGGGALLDIGAHAIDAVQFVAGRIAEVSSASLRTVITERPLATAGAIGHGASGSSEKGAVTNDDVALLGVTLDSGAIGQIALSRIAAGVPNSLGVEVFGSAGSAVFDSISAGEFHLFENATSPAAYNGPRRIFTGPAHPYFSDVAAMPGAGVGTGYAEAFVAEIQEFLRAITNGTPIDTDFATATAMMNVVGAAFESARTRGPVPVA</sequence>
<dbReference type="PANTHER" id="PTHR43818">
    <property type="entry name" value="BCDNA.GH03377"/>
    <property type="match status" value="1"/>
</dbReference>
<feature type="domain" description="Gfo/Idh/MocA-like oxidoreductase N-terminal" evidence="3">
    <location>
        <begin position="5"/>
        <end position="130"/>
    </location>
</feature>
<dbReference type="RefSeq" id="WP_045247800.1">
    <property type="nucleotide sequence ID" value="NZ_JYIY01000075.1"/>
</dbReference>
<keyword evidence="6" id="KW-1185">Reference proteome</keyword>
<keyword evidence="2" id="KW-0520">NAD</keyword>
<dbReference type="OrthoDB" id="9792085at2"/>
<name>A0A0F0LSL4_9MICO</name>
<dbReference type="SUPFAM" id="SSF55347">
    <property type="entry name" value="Glyceraldehyde-3-phosphate dehydrogenase-like, C-terminal domain"/>
    <property type="match status" value="1"/>
</dbReference>
<evidence type="ECO:0000313" key="6">
    <source>
        <dbReference type="Proteomes" id="UP000033451"/>
    </source>
</evidence>
<comment type="caution">
    <text evidence="5">The sequence shown here is derived from an EMBL/GenBank/DDBJ whole genome shotgun (WGS) entry which is preliminary data.</text>
</comment>
<proteinExistence type="predicted"/>
<dbReference type="InterPro" id="IPR000683">
    <property type="entry name" value="Gfo/Idh/MocA-like_OxRdtase_N"/>
</dbReference>
<dbReference type="SUPFAM" id="SSF51735">
    <property type="entry name" value="NAD(P)-binding Rossmann-fold domains"/>
    <property type="match status" value="1"/>
</dbReference>
<dbReference type="EC" id="1.-.-.-" evidence="5"/>
<feature type="domain" description="GFO/IDH/MocA-like oxidoreductase" evidence="4">
    <location>
        <begin position="140"/>
        <end position="284"/>
    </location>
</feature>
<dbReference type="InterPro" id="IPR036291">
    <property type="entry name" value="NAD(P)-bd_dom_sf"/>
</dbReference>
<evidence type="ECO:0000313" key="5">
    <source>
        <dbReference type="EMBL" id="KJL36212.1"/>
    </source>
</evidence>
<dbReference type="Pfam" id="PF22725">
    <property type="entry name" value="GFO_IDH_MocA_C3"/>
    <property type="match status" value="1"/>
</dbReference>
<dbReference type="AlphaFoldDB" id="A0A0F0LSL4"/>
<dbReference type="PATRIC" id="fig|400772.4.peg.1908"/>